<dbReference type="GO" id="GO:0009245">
    <property type="term" value="P:lipid A biosynthetic process"/>
    <property type="evidence" value="ECO:0007669"/>
    <property type="project" value="TreeGrafter"/>
</dbReference>
<dbReference type="GO" id="GO:0005886">
    <property type="term" value="C:plasma membrane"/>
    <property type="evidence" value="ECO:0007669"/>
    <property type="project" value="UniProtKB-SubCell"/>
</dbReference>
<dbReference type="EMBL" id="CP003879">
    <property type="protein sequence ID" value="AFU70196.1"/>
    <property type="molecule type" value="Genomic_DNA"/>
</dbReference>
<evidence type="ECO:0000256" key="2">
    <source>
        <dbReference type="ARBA" id="ARBA00012621"/>
    </source>
</evidence>
<name>K4IM97_PSYTT</name>
<dbReference type="EC" id="2.4.99.12" evidence="2 8"/>
<evidence type="ECO:0000256" key="4">
    <source>
        <dbReference type="ARBA" id="ARBA00022679"/>
    </source>
</evidence>
<dbReference type="UniPathway" id="UPA00958"/>
<evidence type="ECO:0000256" key="7">
    <source>
        <dbReference type="PIRSR" id="PIRSR639901-1"/>
    </source>
</evidence>
<evidence type="ECO:0000256" key="3">
    <source>
        <dbReference type="ARBA" id="ARBA00019077"/>
    </source>
</evidence>
<dbReference type="Pfam" id="PF04413">
    <property type="entry name" value="Glycos_transf_N"/>
    <property type="match status" value="1"/>
</dbReference>
<protein>
    <recommendedName>
        <fullName evidence="3 8">3-deoxy-D-manno-octulosonic acid transferase</fullName>
        <shortName evidence="8">Kdo transferase</shortName>
        <ecNumber evidence="2 8">2.4.99.12</ecNumber>
    </recommendedName>
    <alternativeName>
        <fullName evidence="5 8">Lipid IV(A) 3-deoxy-D-manno-octulosonic acid transferase</fullName>
    </alternativeName>
</protein>
<proteinExistence type="inferred from homology"/>
<keyword evidence="8" id="KW-1003">Cell membrane</keyword>
<feature type="domain" description="3-deoxy-D-manno-octulosonic-acid transferase N-terminal" evidence="9">
    <location>
        <begin position="35"/>
        <end position="206"/>
    </location>
</feature>
<dbReference type="InterPro" id="IPR007507">
    <property type="entry name" value="Glycos_transf_N"/>
</dbReference>
<comment type="similarity">
    <text evidence="8">Belongs to the glycosyltransferase group 1 family.</text>
</comment>
<feature type="active site" description="Proton acceptor" evidence="7">
    <location>
        <position position="60"/>
    </location>
</feature>
<evidence type="ECO:0000256" key="1">
    <source>
        <dbReference type="ARBA" id="ARBA00004713"/>
    </source>
</evidence>
<dbReference type="InterPro" id="IPR039901">
    <property type="entry name" value="Kdotransferase"/>
</dbReference>
<evidence type="ECO:0000256" key="6">
    <source>
        <dbReference type="ARBA" id="ARBA00049183"/>
    </source>
</evidence>
<dbReference type="eggNOG" id="COG1519">
    <property type="taxonomic scope" value="Bacteria"/>
</dbReference>
<dbReference type="SUPFAM" id="SSF53756">
    <property type="entry name" value="UDP-Glycosyltransferase/glycogen phosphorylase"/>
    <property type="match status" value="1"/>
</dbReference>
<accession>K4IM97</accession>
<dbReference type="OrthoDB" id="9789797at2"/>
<keyword evidence="8" id="KW-0472">Membrane</keyword>
<dbReference type="HOGENOM" id="CLU_036146_2_1_10"/>
<dbReference type="Proteomes" id="UP000008514">
    <property type="component" value="Chromosome"/>
</dbReference>
<reference evidence="10" key="2">
    <citation type="submission" date="2012-09" db="EMBL/GenBank/DDBJ databases">
        <title>The complete sequence of Psychroflexus torquis an extreme psychrophile from sea-ice that is stimulated by light.</title>
        <authorList>
            <person name="Feng S."/>
            <person name="Powell S.M."/>
            <person name="Bowman J.P."/>
        </authorList>
    </citation>
    <scope>NUCLEOTIDE SEQUENCE [LARGE SCALE GENOMIC DNA]</scope>
    <source>
        <strain evidence="10">ATCC 700755</strain>
    </source>
</reference>
<gene>
    <name evidence="10" type="ordered locus">P700755_003597</name>
</gene>
<dbReference type="GO" id="GO:0043842">
    <property type="term" value="F:Kdo transferase activity"/>
    <property type="evidence" value="ECO:0007669"/>
    <property type="project" value="UniProtKB-EC"/>
</dbReference>
<dbReference type="KEGG" id="ptq:P700755_003597"/>
<dbReference type="GO" id="GO:0009244">
    <property type="term" value="P:lipopolysaccharide core region biosynthetic process"/>
    <property type="evidence" value="ECO:0007669"/>
    <property type="project" value="UniProtKB-UniRule"/>
</dbReference>
<comment type="function">
    <text evidence="8">Involved in lipopolysaccharide (LPS) biosynthesis. Catalyzes the transfer of 3-deoxy-D-manno-octulosonate (Kdo) residue(s) from CMP-Kdo to lipid IV(A), the tetraacyldisaccharide-1,4'-bisphosphate precursor of lipid A.</text>
</comment>
<reference evidence="10" key="1">
    <citation type="submission" date="2006-03" db="EMBL/GenBank/DDBJ databases">
        <authorList>
            <person name="Bowman J."/>
            <person name="Ferriera S."/>
            <person name="Johnson J."/>
            <person name="Kravitz S."/>
            <person name="Halpern A."/>
            <person name="Remington K."/>
            <person name="Beeson K."/>
            <person name="Tran B."/>
            <person name="Rogers Y.-H."/>
            <person name="Friedman R."/>
            <person name="Venter J.C."/>
        </authorList>
    </citation>
    <scope>NUCLEOTIDE SEQUENCE [LARGE SCALE GENOMIC DNA]</scope>
    <source>
        <strain evidence="10">ATCC 700755</strain>
    </source>
</reference>
<dbReference type="Gene3D" id="3.40.50.2000">
    <property type="entry name" value="Glycogen Phosphorylase B"/>
    <property type="match status" value="1"/>
</dbReference>
<keyword evidence="8" id="KW-0448">Lipopolysaccharide biosynthesis</keyword>
<comment type="catalytic activity">
    <reaction evidence="6 8">
        <text>lipid IVA (E. coli) + CMP-3-deoxy-beta-D-manno-octulosonate = alpha-Kdo-(2-&gt;6)-lipid IVA (E. coli) + CMP + H(+)</text>
        <dbReference type="Rhea" id="RHEA:28066"/>
        <dbReference type="ChEBI" id="CHEBI:15378"/>
        <dbReference type="ChEBI" id="CHEBI:58603"/>
        <dbReference type="ChEBI" id="CHEBI:60364"/>
        <dbReference type="ChEBI" id="CHEBI:60377"/>
        <dbReference type="ChEBI" id="CHEBI:85987"/>
        <dbReference type="EC" id="2.4.99.12"/>
    </reaction>
</comment>
<comment type="subcellular location">
    <subcellularLocation>
        <location evidence="8">Cell membrane</location>
    </subcellularLocation>
</comment>
<dbReference type="PANTHER" id="PTHR42755:SF1">
    <property type="entry name" value="3-DEOXY-D-MANNO-OCTULOSONIC ACID TRANSFERASE, MITOCHONDRIAL-RELATED"/>
    <property type="match status" value="1"/>
</dbReference>
<dbReference type="STRING" id="313595.P700755_003597"/>
<evidence type="ECO:0000256" key="8">
    <source>
        <dbReference type="RuleBase" id="RU365103"/>
    </source>
</evidence>
<sequence length="413" mass="47169">MKLFYQILIHCTQLILPAFHFISPKLKLFVKGRTQWKQKLAAQVSENDKIIWFHTASLGEYEQAVPLINQLKTSHPNHKIAVSFFSPSGYEVKKKDSKLDIITYLPIDTPKNAKAFLDILQPEITFFIKYEIWPNFLDEIAKREIKTYLVSGVFREDQLYFKPLGHFMAEALGKFNHIFVQNEDSLQLLKRHHFDNSSLSGDTRYDRVISQLSMDNKLEFMEKFTDSDEPVVVFGSSWPEDESLFLDVIDKVSLKIKVVIAPHQIKPIQIQKLKKTLTKKVICYTELEHNNLADFDVLIVDTIGLLTKIYSYADVAYVGGGMGNSGLHNVLEPAAFGIPIIIGDNFKNFPEAVSLIKLGGLFSVSNQAEFEKIVEKLITNSTFRKKRGRICSHYVNSEAGATKTILDFIKLEK</sequence>
<dbReference type="Gene3D" id="3.40.50.11720">
    <property type="entry name" value="3-Deoxy-D-manno-octulosonic-acid transferase, N-terminal domain"/>
    <property type="match status" value="1"/>
</dbReference>
<comment type="pathway">
    <text evidence="1 8">Bacterial outer membrane biogenesis; LPS core biosynthesis.</text>
</comment>
<dbReference type="AlphaFoldDB" id="K4IM97"/>
<evidence type="ECO:0000259" key="9">
    <source>
        <dbReference type="Pfam" id="PF04413"/>
    </source>
</evidence>
<dbReference type="PANTHER" id="PTHR42755">
    <property type="entry name" value="3-DEOXY-MANNO-OCTULOSONATE CYTIDYLYLTRANSFERASE"/>
    <property type="match status" value="1"/>
</dbReference>
<keyword evidence="11" id="KW-1185">Reference proteome</keyword>
<evidence type="ECO:0000256" key="5">
    <source>
        <dbReference type="ARBA" id="ARBA00031445"/>
    </source>
</evidence>
<organism evidence="10 11">
    <name type="scientific">Psychroflexus torquis (strain ATCC 700755 / CIP 106069 / ACAM 623)</name>
    <dbReference type="NCBI Taxonomy" id="313595"/>
    <lineage>
        <taxon>Bacteria</taxon>
        <taxon>Pseudomonadati</taxon>
        <taxon>Bacteroidota</taxon>
        <taxon>Flavobacteriia</taxon>
        <taxon>Flavobacteriales</taxon>
        <taxon>Flavobacteriaceae</taxon>
        <taxon>Psychroflexus</taxon>
    </lineage>
</organism>
<dbReference type="RefSeq" id="WP_015025742.1">
    <property type="nucleotide sequence ID" value="NC_018721.1"/>
</dbReference>
<evidence type="ECO:0000313" key="11">
    <source>
        <dbReference type="Proteomes" id="UP000008514"/>
    </source>
</evidence>
<dbReference type="InterPro" id="IPR038107">
    <property type="entry name" value="Glycos_transf_N_sf"/>
</dbReference>
<evidence type="ECO:0000313" key="10">
    <source>
        <dbReference type="EMBL" id="AFU70196.1"/>
    </source>
</evidence>
<keyword evidence="4 8" id="KW-0808">Transferase</keyword>